<evidence type="ECO:0000313" key="9">
    <source>
        <dbReference type="Proteomes" id="UP000199601"/>
    </source>
</evidence>
<organism evidence="8 9">
    <name type="scientific">Mycobacterium europaeum</name>
    <dbReference type="NCBI Taxonomy" id="761804"/>
    <lineage>
        <taxon>Bacteria</taxon>
        <taxon>Bacillati</taxon>
        <taxon>Actinomycetota</taxon>
        <taxon>Actinomycetes</taxon>
        <taxon>Mycobacteriales</taxon>
        <taxon>Mycobacteriaceae</taxon>
        <taxon>Mycobacterium</taxon>
        <taxon>Mycobacterium simiae complex</taxon>
    </lineage>
</organism>
<dbReference type="GO" id="GO:0050660">
    <property type="term" value="F:flavin adenine dinucleotide binding"/>
    <property type="evidence" value="ECO:0007669"/>
    <property type="project" value="InterPro"/>
</dbReference>
<comment type="cofactor">
    <cofactor evidence="1">
        <name>FAD</name>
        <dbReference type="ChEBI" id="CHEBI:57692"/>
    </cofactor>
</comment>
<dbReference type="Gene3D" id="1.20.140.10">
    <property type="entry name" value="Butyryl-CoA Dehydrogenase, subunit A, domain 3"/>
    <property type="match status" value="1"/>
</dbReference>
<dbReference type="PANTHER" id="PTHR43884:SF20">
    <property type="entry name" value="ACYL-COA DEHYDROGENASE FADE28"/>
    <property type="match status" value="1"/>
</dbReference>
<feature type="domain" description="Acyl-CoA dehydrogenase/oxidase N-terminal" evidence="7">
    <location>
        <begin position="11"/>
        <end position="117"/>
    </location>
</feature>
<dbReference type="SUPFAM" id="SSF56645">
    <property type="entry name" value="Acyl-CoA dehydrogenase NM domain-like"/>
    <property type="match status" value="1"/>
</dbReference>
<keyword evidence="9" id="KW-1185">Reference proteome</keyword>
<evidence type="ECO:0000259" key="6">
    <source>
        <dbReference type="Pfam" id="PF00441"/>
    </source>
</evidence>
<dbReference type="PANTHER" id="PTHR43884">
    <property type="entry name" value="ACYL-COA DEHYDROGENASE"/>
    <property type="match status" value="1"/>
</dbReference>
<dbReference type="InterPro" id="IPR009075">
    <property type="entry name" value="AcylCo_DH/oxidase_C"/>
</dbReference>
<dbReference type="Pfam" id="PF00441">
    <property type="entry name" value="Acyl-CoA_dh_1"/>
    <property type="match status" value="1"/>
</dbReference>
<dbReference type="GO" id="GO:0003995">
    <property type="term" value="F:acyl-CoA dehydrogenase activity"/>
    <property type="evidence" value="ECO:0007669"/>
    <property type="project" value="TreeGrafter"/>
</dbReference>
<dbReference type="AlphaFoldDB" id="A0A0U1DP65"/>
<protein>
    <submittedName>
        <fullName evidence="8">Acyl-CoA dehydrogenase domain-containing protein</fullName>
    </submittedName>
</protein>
<name>A0A0U1DP65_9MYCO</name>
<feature type="domain" description="Acyl-CoA dehydrogenase/oxidase C-terminal" evidence="6">
    <location>
        <begin position="230"/>
        <end position="351"/>
    </location>
</feature>
<evidence type="ECO:0000313" key="8">
    <source>
        <dbReference type="EMBL" id="CQD18605.1"/>
    </source>
</evidence>
<evidence type="ECO:0000256" key="2">
    <source>
        <dbReference type="ARBA" id="ARBA00009347"/>
    </source>
</evidence>
<dbReference type="InterPro" id="IPR046373">
    <property type="entry name" value="Acyl-CoA_Oxase/DH_mid-dom_sf"/>
</dbReference>
<gene>
    <name evidence="8" type="ORF">BN000_04242</name>
</gene>
<accession>A0A0U1DP65</accession>
<dbReference type="SUPFAM" id="SSF47203">
    <property type="entry name" value="Acyl-CoA dehydrogenase C-terminal domain-like"/>
    <property type="match status" value="1"/>
</dbReference>
<dbReference type="Pfam" id="PF02771">
    <property type="entry name" value="Acyl-CoA_dh_N"/>
    <property type="match status" value="1"/>
</dbReference>
<keyword evidence="5" id="KW-0560">Oxidoreductase</keyword>
<dbReference type="InterPro" id="IPR037069">
    <property type="entry name" value="AcylCoA_DH/ox_N_sf"/>
</dbReference>
<dbReference type="EMBL" id="CTEC01000002">
    <property type="protein sequence ID" value="CQD18605.1"/>
    <property type="molecule type" value="Genomic_DNA"/>
</dbReference>
<keyword evidence="3" id="KW-0285">Flavoprotein</keyword>
<evidence type="ECO:0000256" key="4">
    <source>
        <dbReference type="ARBA" id="ARBA00022827"/>
    </source>
</evidence>
<reference evidence="9" key="1">
    <citation type="submission" date="2015-03" db="EMBL/GenBank/DDBJ databases">
        <authorList>
            <person name="Urmite Genomes"/>
        </authorList>
    </citation>
    <scope>NUCLEOTIDE SEQUENCE [LARGE SCALE GENOMIC DNA]</scope>
    <source>
        <strain evidence="9">CSUR P1344</strain>
    </source>
</reference>
<dbReference type="InterPro" id="IPR036250">
    <property type="entry name" value="AcylCo_DH-like_C"/>
</dbReference>
<keyword evidence="4" id="KW-0274">FAD</keyword>
<dbReference type="InterPro" id="IPR009100">
    <property type="entry name" value="AcylCoA_DH/oxidase_NM_dom_sf"/>
</dbReference>
<sequence>MAVLTDDDRIEFRLWVRDGLQRLAPLAQTRSLAESGRRADPDLVKSLAELGIFGFAVPEQYGGADAGASGLAAFLIEAGRCLLPVPYLSSAVLAPAAIRWAQAETQFAELLAGIAEGAVRVALTVGPLDDASPRVTREGDVWRLTGDEPTVLEADVADWFIVAAHTDTGVGIFVVDRADSGVEVTNLGSLDVTRPVAAVSWRQALAVPLGPVGNSAPAGPLLTRLQDLIRLAVAADAVGGAQHLLDISVDYAKTRIQFGRPIGAFQAIKHRCADLYVAVQAATAAVEAAFEGLDQPRSPVPAAVAEITALEAYWQAVRTAMQIHGGLALTWEHEIGLYVKRATASQHLLGNPDQELARLTDLVLAADYDVVQGLIG</sequence>
<comment type="similarity">
    <text evidence="2">Belongs to the acyl-CoA dehydrogenase family.</text>
</comment>
<dbReference type="RefSeq" id="WP_167542743.1">
    <property type="nucleotide sequence ID" value="NZ_CTEC01000002.1"/>
</dbReference>
<dbReference type="InterPro" id="IPR013786">
    <property type="entry name" value="AcylCoA_DH/ox_N"/>
</dbReference>
<evidence type="ECO:0000256" key="5">
    <source>
        <dbReference type="ARBA" id="ARBA00023002"/>
    </source>
</evidence>
<dbReference type="Proteomes" id="UP000199601">
    <property type="component" value="Unassembled WGS sequence"/>
</dbReference>
<evidence type="ECO:0000259" key="7">
    <source>
        <dbReference type="Pfam" id="PF02771"/>
    </source>
</evidence>
<dbReference type="Gene3D" id="2.40.110.10">
    <property type="entry name" value="Butyryl-CoA Dehydrogenase, subunit A, domain 2"/>
    <property type="match status" value="1"/>
</dbReference>
<proteinExistence type="inferred from homology"/>
<dbReference type="Gene3D" id="1.10.540.10">
    <property type="entry name" value="Acyl-CoA dehydrogenase/oxidase, N-terminal domain"/>
    <property type="match status" value="1"/>
</dbReference>
<evidence type="ECO:0000256" key="3">
    <source>
        <dbReference type="ARBA" id="ARBA00022630"/>
    </source>
</evidence>
<evidence type="ECO:0000256" key="1">
    <source>
        <dbReference type="ARBA" id="ARBA00001974"/>
    </source>
</evidence>